<name>A0A8J5CKP5_CHIOP</name>
<dbReference type="OrthoDB" id="10014409at2759"/>
<dbReference type="EMBL" id="JACEEZ010020170">
    <property type="protein sequence ID" value="KAG0714886.1"/>
    <property type="molecule type" value="Genomic_DNA"/>
</dbReference>
<comment type="caution">
    <text evidence="1">The sequence shown here is derived from an EMBL/GenBank/DDBJ whole genome shotgun (WGS) entry which is preliminary data.</text>
</comment>
<reference evidence="1" key="1">
    <citation type="submission" date="2020-07" db="EMBL/GenBank/DDBJ databases">
        <title>The High-quality genome of the commercially important snow crab, Chionoecetes opilio.</title>
        <authorList>
            <person name="Jeong J.-H."/>
            <person name="Ryu S."/>
        </authorList>
    </citation>
    <scope>NUCLEOTIDE SEQUENCE</scope>
    <source>
        <strain evidence="1">MADBK_172401_WGS</strain>
        <tissue evidence="1">Digestive gland</tissue>
    </source>
</reference>
<proteinExistence type="predicted"/>
<evidence type="ECO:0000313" key="1">
    <source>
        <dbReference type="EMBL" id="KAG0714886.1"/>
    </source>
</evidence>
<evidence type="ECO:0000313" key="2">
    <source>
        <dbReference type="Proteomes" id="UP000770661"/>
    </source>
</evidence>
<dbReference type="Proteomes" id="UP000770661">
    <property type="component" value="Unassembled WGS sequence"/>
</dbReference>
<keyword evidence="2" id="KW-1185">Reference proteome</keyword>
<organism evidence="1 2">
    <name type="scientific">Chionoecetes opilio</name>
    <name type="common">Atlantic snow crab</name>
    <name type="synonym">Cancer opilio</name>
    <dbReference type="NCBI Taxonomy" id="41210"/>
    <lineage>
        <taxon>Eukaryota</taxon>
        <taxon>Metazoa</taxon>
        <taxon>Ecdysozoa</taxon>
        <taxon>Arthropoda</taxon>
        <taxon>Crustacea</taxon>
        <taxon>Multicrustacea</taxon>
        <taxon>Malacostraca</taxon>
        <taxon>Eumalacostraca</taxon>
        <taxon>Eucarida</taxon>
        <taxon>Decapoda</taxon>
        <taxon>Pleocyemata</taxon>
        <taxon>Brachyura</taxon>
        <taxon>Eubrachyura</taxon>
        <taxon>Majoidea</taxon>
        <taxon>Majidae</taxon>
        <taxon>Chionoecetes</taxon>
    </lineage>
</organism>
<protein>
    <submittedName>
        <fullName evidence="1">Uncharacterized protein</fullName>
    </submittedName>
</protein>
<sequence>MMMISSSRPPRFLSWKYSTEEFSCCSRGEDGVIQESLLLYILQLAVVRGFKVATLNRLKVCHNDILKRLLGCPGGAARPWLSLERCEHMDVIRRHSVFKLREACEPGSTRPPAGAVMTSQTLRDARPSLTLSELPILCPGLRE</sequence>
<gene>
    <name evidence="1" type="ORF">GWK47_013235</name>
</gene>
<dbReference type="AlphaFoldDB" id="A0A8J5CKP5"/>
<accession>A0A8J5CKP5</accession>